<reference evidence="3 4" key="1">
    <citation type="journal article" date="2013" name="Biodegradation">
        <title>Quantitative proteomic analysis of ibuprofen-degrading Patulibacter sp. strain I11.</title>
        <authorList>
            <person name="Almeida B."/>
            <person name="Kjeldal H."/>
            <person name="Lolas I."/>
            <person name="Knudsen A.D."/>
            <person name="Carvalho G."/>
            <person name="Nielsen K.L."/>
            <person name="Barreto Crespo M.T."/>
            <person name="Stensballe A."/>
            <person name="Nielsen J.L."/>
        </authorList>
    </citation>
    <scope>NUCLEOTIDE SEQUENCE [LARGE SCALE GENOMIC DNA]</scope>
    <source>
        <strain evidence="3 4">I11</strain>
    </source>
</reference>
<accession>H0E2B5</accession>
<gene>
    <name evidence="3" type="ORF">PAI11_09280</name>
</gene>
<name>H0E2B5_9ACTN</name>
<evidence type="ECO:0000256" key="2">
    <source>
        <dbReference type="ARBA" id="ARBA00022737"/>
    </source>
</evidence>
<keyword evidence="2" id="KW-0677">Repeat</keyword>
<dbReference type="EC" id="2.3.1.79" evidence="3"/>
<dbReference type="Gene3D" id="2.160.10.10">
    <property type="entry name" value="Hexapeptide repeat proteins"/>
    <property type="match status" value="1"/>
</dbReference>
<keyword evidence="4" id="KW-1185">Reference proteome</keyword>
<sequence>MYDEIVVGDRVFIGMGSTILPGVTIGSDVVIGAGSVVTRDVPPGMVAAGVPCRPIRPLAEYEESSLARGMDWTVGDYGEAWRHAVIAAVERRRDGGDGAS</sequence>
<protein>
    <submittedName>
        <fullName evidence="3">Putative maltose O-acetyltransferase</fullName>
        <ecNumber evidence="3">2.3.1.79</ecNumber>
    </submittedName>
</protein>
<keyword evidence="1 3" id="KW-0808">Transferase</keyword>
<dbReference type="SUPFAM" id="SSF51161">
    <property type="entry name" value="Trimeric LpxA-like enzymes"/>
    <property type="match status" value="1"/>
</dbReference>
<dbReference type="InterPro" id="IPR050179">
    <property type="entry name" value="Trans_hexapeptide_repeat"/>
</dbReference>
<dbReference type="Pfam" id="PF00132">
    <property type="entry name" value="Hexapep"/>
    <property type="match status" value="1"/>
</dbReference>
<dbReference type="EMBL" id="AGUD01000042">
    <property type="protein sequence ID" value="EHN12186.1"/>
    <property type="molecule type" value="Genomic_DNA"/>
</dbReference>
<dbReference type="InterPro" id="IPR011004">
    <property type="entry name" value="Trimer_LpxA-like_sf"/>
</dbReference>
<organism evidence="3 4">
    <name type="scientific">Patulibacter medicamentivorans</name>
    <dbReference type="NCBI Taxonomy" id="1097667"/>
    <lineage>
        <taxon>Bacteria</taxon>
        <taxon>Bacillati</taxon>
        <taxon>Actinomycetota</taxon>
        <taxon>Thermoleophilia</taxon>
        <taxon>Solirubrobacterales</taxon>
        <taxon>Patulibacteraceae</taxon>
        <taxon>Patulibacter</taxon>
    </lineage>
</organism>
<keyword evidence="3" id="KW-0012">Acyltransferase</keyword>
<comment type="caution">
    <text evidence="3">The sequence shown here is derived from an EMBL/GenBank/DDBJ whole genome shotgun (WGS) entry which is preliminary data.</text>
</comment>
<dbReference type="PANTHER" id="PTHR43300">
    <property type="entry name" value="ACETYLTRANSFERASE"/>
    <property type="match status" value="1"/>
</dbReference>
<dbReference type="InterPro" id="IPR001451">
    <property type="entry name" value="Hexapep"/>
</dbReference>
<dbReference type="PANTHER" id="PTHR43300:SF11">
    <property type="entry name" value="ACETYLTRANSFERASE RV3034C-RELATED"/>
    <property type="match status" value="1"/>
</dbReference>
<evidence type="ECO:0000313" key="4">
    <source>
        <dbReference type="Proteomes" id="UP000005143"/>
    </source>
</evidence>
<evidence type="ECO:0000256" key="1">
    <source>
        <dbReference type="ARBA" id="ARBA00022679"/>
    </source>
</evidence>
<evidence type="ECO:0000313" key="3">
    <source>
        <dbReference type="EMBL" id="EHN12186.1"/>
    </source>
</evidence>
<dbReference type="RefSeq" id="WP_007571425.1">
    <property type="nucleotide sequence ID" value="NZ_AGUD01000042.1"/>
</dbReference>
<dbReference type="GO" id="GO:0008925">
    <property type="term" value="F:maltose O-acetyltransferase activity"/>
    <property type="evidence" value="ECO:0007669"/>
    <property type="project" value="UniProtKB-EC"/>
</dbReference>
<proteinExistence type="predicted"/>
<dbReference type="PROSITE" id="PS00101">
    <property type="entry name" value="HEXAPEP_TRANSFERASES"/>
    <property type="match status" value="1"/>
</dbReference>
<dbReference type="InterPro" id="IPR018357">
    <property type="entry name" value="Hexapep_transf_CS"/>
</dbReference>
<dbReference type="AlphaFoldDB" id="H0E2B5"/>
<dbReference type="Proteomes" id="UP000005143">
    <property type="component" value="Unassembled WGS sequence"/>
</dbReference>